<keyword evidence="3" id="KW-1185">Reference proteome</keyword>
<evidence type="ECO:0000256" key="1">
    <source>
        <dbReference type="SAM" id="Phobius"/>
    </source>
</evidence>
<feature type="transmembrane region" description="Helical" evidence="1">
    <location>
        <begin position="51"/>
        <end position="70"/>
    </location>
</feature>
<keyword evidence="1" id="KW-0472">Membrane</keyword>
<protein>
    <submittedName>
        <fullName evidence="2">Uncharacterized protein</fullName>
    </submittedName>
</protein>
<evidence type="ECO:0000313" key="2">
    <source>
        <dbReference type="EMBL" id="GGM78464.1"/>
    </source>
</evidence>
<sequence>MVSLGASVRWYLKGLFPPPVYVPVVSLAVLAQAYALAYLKDAGEFSVPSQMLLIPFVVLIVGSQLSRNMLTTVFEISLLRSWRRTALSKLVALCTGLIPFTVAEAILLIATKNTPLFVPVGASIMVCASFSILALLSGSQLTAFVVSMFLVLFVPIAAVVLIENYASLGISSGVPMGMVLYSLAPLASLQYHRVGAVSVGPLAGLLTAFALAVVMLAAYFFAFQRQEFKP</sequence>
<feature type="transmembrane region" description="Helical" evidence="1">
    <location>
        <begin position="174"/>
        <end position="191"/>
    </location>
</feature>
<name>A0AA37BSG7_9ARCH</name>
<comment type="caution">
    <text evidence="2">The sequence shown here is derived from an EMBL/GenBank/DDBJ whole genome shotgun (WGS) entry which is preliminary data.</text>
</comment>
<dbReference type="RefSeq" id="WP_188681705.1">
    <property type="nucleotide sequence ID" value="NZ_BMNY01000003.1"/>
</dbReference>
<feature type="transmembrane region" description="Helical" evidence="1">
    <location>
        <begin position="142"/>
        <end position="162"/>
    </location>
</feature>
<keyword evidence="1" id="KW-1133">Transmembrane helix</keyword>
<reference evidence="2" key="2">
    <citation type="submission" date="2022-09" db="EMBL/GenBank/DDBJ databases">
        <authorList>
            <person name="Sun Q."/>
            <person name="Ohkuma M."/>
        </authorList>
    </citation>
    <scope>NUCLEOTIDE SEQUENCE</scope>
    <source>
        <strain evidence="2">JCM 13583</strain>
    </source>
</reference>
<organism evidence="2 3">
    <name type="scientific">Thermogymnomonas acidicola</name>
    <dbReference type="NCBI Taxonomy" id="399579"/>
    <lineage>
        <taxon>Archaea</taxon>
        <taxon>Methanobacteriati</taxon>
        <taxon>Thermoplasmatota</taxon>
        <taxon>Thermoplasmata</taxon>
        <taxon>Thermoplasmatales</taxon>
        <taxon>Thermogymnomonas</taxon>
    </lineage>
</organism>
<gene>
    <name evidence="2" type="ORF">GCM10007108_15800</name>
</gene>
<accession>A0AA37BSG7</accession>
<feature type="transmembrane region" description="Helical" evidence="1">
    <location>
        <begin position="20"/>
        <end position="39"/>
    </location>
</feature>
<proteinExistence type="predicted"/>
<feature type="transmembrane region" description="Helical" evidence="1">
    <location>
        <begin position="116"/>
        <end position="136"/>
    </location>
</feature>
<reference evidence="2" key="1">
    <citation type="journal article" date="2014" name="Int. J. Syst. Evol. Microbiol.">
        <title>Complete genome sequence of Corynebacterium casei LMG S-19264T (=DSM 44701T), isolated from a smear-ripened cheese.</title>
        <authorList>
            <consortium name="US DOE Joint Genome Institute (JGI-PGF)"/>
            <person name="Walter F."/>
            <person name="Albersmeier A."/>
            <person name="Kalinowski J."/>
            <person name="Ruckert C."/>
        </authorList>
    </citation>
    <scope>NUCLEOTIDE SEQUENCE</scope>
    <source>
        <strain evidence="2">JCM 13583</strain>
    </source>
</reference>
<dbReference type="AlphaFoldDB" id="A0AA37BSG7"/>
<feature type="transmembrane region" description="Helical" evidence="1">
    <location>
        <begin position="203"/>
        <end position="223"/>
    </location>
</feature>
<dbReference type="Proteomes" id="UP000632195">
    <property type="component" value="Unassembled WGS sequence"/>
</dbReference>
<feature type="transmembrane region" description="Helical" evidence="1">
    <location>
        <begin position="90"/>
        <end position="109"/>
    </location>
</feature>
<keyword evidence="1" id="KW-0812">Transmembrane</keyword>
<dbReference type="EMBL" id="BMNY01000003">
    <property type="protein sequence ID" value="GGM78464.1"/>
    <property type="molecule type" value="Genomic_DNA"/>
</dbReference>
<evidence type="ECO:0000313" key="3">
    <source>
        <dbReference type="Proteomes" id="UP000632195"/>
    </source>
</evidence>